<dbReference type="HOGENOM" id="CLU_1899982_0_0_1"/>
<evidence type="ECO:0000256" key="1">
    <source>
        <dbReference type="SAM" id="MobiDB-lite"/>
    </source>
</evidence>
<proteinExistence type="predicted"/>
<reference evidence="2 3" key="1">
    <citation type="journal article" date="2013" name="Genome Biol.">
        <title>The genome sequence of the most widely cultivated cacao type and its use to identify candidate genes regulating pod color.</title>
        <authorList>
            <person name="Motamayor J.C."/>
            <person name="Mockaitis K."/>
            <person name="Schmutz J."/>
            <person name="Haiminen N."/>
            <person name="Iii D.L."/>
            <person name="Cornejo O."/>
            <person name="Findley S.D."/>
            <person name="Zheng P."/>
            <person name="Utro F."/>
            <person name="Royaert S."/>
            <person name="Saski C."/>
            <person name="Jenkins J."/>
            <person name="Podicheti R."/>
            <person name="Zhao M."/>
            <person name="Scheffler B.E."/>
            <person name="Stack J.C."/>
            <person name="Feltus F.A."/>
            <person name="Mustiga G.M."/>
            <person name="Amores F."/>
            <person name="Phillips W."/>
            <person name="Marelli J.P."/>
            <person name="May G.D."/>
            <person name="Shapiro H."/>
            <person name="Ma J."/>
            <person name="Bustamante C.D."/>
            <person name="Schnell R.J."/>
            <person name="Main D."/>
            <person name="Gilbert D."/>
            <person name="Parida L."/>
            <person name="Kuhn D.N."/>
        </authorList>
    </citation>
    <scope>NUCLEOTIDE SEQUENCE [LARGE SCALE GENOMIC DNA]</scope>
    <source>
        <strain evidence="3">cv. Matina 1-6</strain>
    </source>
</reference>
<name>A0A061DQU1_THECC</name>
<feature type="region of interest" description="Disordered" evidence="1">
    <location>
        <begin position="103"/>
        <end position="134"/>
    </location>
</feature>
<keyword evidence="3" id="KW-1185">Reference proteome</keyword>
<dbReference type="AlphaFoldDB" id="A0A061DQU1"/>
<dbReference type="Gramene" id="EOX94476">
    <property type="protein sequence ID" value="EOX94476"/>
    <property type="gene ID" value="TCM_004066"/>
</dbReference>
<feature type="compositionally biased region" description="Basic and acidic residues" evidence="1">
    <location>
        <begin position="112"/>
        <end position="121"/>
    </location>
</feature>
<accession>A0A061DQU1</accession>
<sequence>MTRTKQENLEALLRVPKNKWGFNVGINIYCNTKARFSKHQFYLVTRLKFSPMLDVISHPYEALKAISAIRSYFGSCRQSEDAYPRTLRWSSLRSIMAFGGLNDFQDGSIGQHDGERNEDGGTHGVNGDEPGGID</sequence>
<evidence type="ECO:0000313" key="3">
    <source>
        <dbReference type="Proteomes" id="UP000026915"/>
    </source>
</evidence>
<organism evidence="2 3">
    <name type="scientific">Theobroma cacao</name>
    <name type="common">Cacao</name>
    <name type="synonym">Cocoa</name>
    <dbReference type="NCBI Taxonomy" id="3641"/>
    <lineage>
        <taxon>Eukaryota</taxon>
        <taxon>Viridiplantae</taxon>
        <taxon>Streptophyta</taxon>
        <taxon>Embryophyta</taxon>
        <taxon>Tracheophyta</taxon>
        <taxon>Spermatophyta</taxon>
        <taxon>Magnoliopsida</taxon>
        <taxon>eudicotyledons</taxon>
        <taxon>Gunneridae</taxon>
        <taxon>Pentapetalae</taxon>
        <taxon>rosids</taxon>
        <taxon>malvids</taxon>
        <taxon>Malvales</taxon>
        <taxon>Malvaceae</taxon>
        <taxon>Byttnerioideae</taxon>
        <taxon>Theobroma</taxon>
    </lineage>
</organism>
<dbReference type="InParanoid" id="A0A061DQU1"/>
<dbReference type="EMBL" id="CM001879">
    <property type="protein sequence ID" value="EOX94476.1"/>
    <property type="molecule type" value="Genomic_DNA"/>
</dbReference>
<gene>
    <name evidence="2" type="ORF">TCM_004066</name>
</gene>
<dbReference type="Proteomes" id="UP000026915">
    <property type="component" value="Chromosome 1"/>
</dbReference>
<protein>
    <submittedName>
        <fullName evidence="2">Uncharacterized protein</fullName>
    </submittedName>
</protein>
<evidence type="ECO:0000313" key="2">
    <source>
        <dbReference type="EMBL" id="EOX94476.1"/>
    </source>
</evidence>